<evidence type="ECO:0000256" key="4">
    <source>
        <dbReference type="ARBA" id="ARBA00022729"/>
    </source>
</evidence>
<protein>
    <recommendedName>
        <fullName evidence="12">Protein sleepless</fullName>
    </recommendedName>
</protein>
<keyword evidence="6" id="KW-0472">Membrane</keyword>
<evidence type="ECO:0000256" key="3">
    <source>
        <dbReference type="ARBA" id="ARBA00022692"/>
    </source>
</evidence>
<dbReference type="Proteomes" id="UP001153620">
    <property type="component" value="Chromosome 4"/>
</dbReference>
<dbReference type="GO" id="GO:0098552">
    <property type="term" value="C:side of membrane"/>
    <property type="evidence" value="ECO:0007669"/>
    <property type="project" value="UniProtKB-KW"/>
</dbReference>
<dbReference type="OrthoDB" id="6420171at2759"/>
<feature type="chain" id="PRO_5040150042" description="Protein sleepless" evidence="9">
    <location>
        <begin position="24"/>
        <end position="153"/>
    </location>
</feature>
<accession>A0A9N9S347</accession>
<keyword evidence="3" id="KW-0812">Transmembrane</keyword>
<evidence type="ECO:0000256" key="5">
    <source>
        <dbReference type="ARBA" id="ARBA00022989"/>
    </source>
</evidence>
<evidence type="ECO:0000256" key="7">
    <source>
        <dbReference type="ARBA" id="ARBA00023180"/>
    </source>
</evidence>
<evidence type="ECO:0000256" key="8">
    <source>
        <dbReference type="ARBA" id="ARBA00023288"/>
    </source>
</evidence>
<evidence type="ECO:0000256" key="6">
    <source>
        <dbReference type="ARBA" id="ARBA00023136"/>
    </source>
</evidence>
<name>A0A9N9S347_9DIPT</name>
<keyword evidence="8" id="KW-0449">Lipoprotein</keyword>
<organism evidence="10 11">
    <name type="scientific">Chironomus riparius</name>
    <dbReference type="NCBI Taxonomy" id="315576"/>
    <lineage>
        <taxon>Eukaryota</taxon>
        <taxon>Metazoa</taxon>
        <taxon>Ecdysozoa</taxon>
        <taxon>Arthropoda</taxon>
        <taxon>Hexapoda</taxon>
        <taxon>Insecta</taxon>
        <taxon>Pterygota</taxon>
        <taxon>Neoptera</taxon>
        <taxon>Endopterygota</taxon>
        <taxon>Diptera</taxon>
        <taxon>Nematocera</taxon>
        <taxon>Chironomoidea</taxon>
        <taxon>Chironomidae</taxon>
        <taxon>Chironominae</taxon>
        <taxon>Chironomus</taxon>
    </lineage>
</organism>
<evidence type="ECO:0000256" key="2">
    <source>
        <dbReference type="ARBA" id="ARBA00022622"/>
    </source>
</evidence>
<dbReference type="AlphaFoldDB" id="A0A9N9S347"/>
<gene>
    <name evidence="10" type="ORF">CHIRRI_LOCUS13238</name>
</gene>
<keyword evidence="7" id="KW-0325">Glycoprotein</keyword>
<dbReference type="PANTHER" id="PTHR33562">
    <property type="entry name" value="ATILLA, ISOFORM B-RELATED-RELATED"/>
    <property type="match status" value="1"/>
</dbReference>
<dbReference type="InterPro" id="IPR050975">
    <property type="entry name" value="Sleep_regulator"/>
</dbReference>
<keyword evidence="4 9" id="KW-0732">Signal</keyword>
<comment type="subcellular location">
    <subcellularLocation>
        <location evidence="1">Membrane</location>
        <topology evidence="1">Lipid-anchor</topology>
        <topology evidence="1">GPI-anchor</topology>
    </subcellularLocation>
</comment>
<dbReference type="Pfam" id="PF17064">
    <property type="entry name" value="QVR"/>
    <property type="match status" value="1"/>
</dbReference>
<keyword evidence="11" id="KW-1185">Reference proteome</keyword>
<evidence type="ECO:0000256" key="9">
    <source>
        <dbReference type="SAM" id="SignalP"/>
    </source>
</evidence>
<evidence type="ECO:0008006" key="12">
    <source>
        <dbReference type="Google" id="ProtNLM"/>
    </source>
</evidence>
<dbReference type="GO" id="GO:0032222">
    <property type="term" value="P:regulation of synaptic transmission, cholinergic"/>
    <property type="evidence" value="ECO:0007669"/>
    <property type="project" value="InterPro"/>
</dbReference>
<sequence>MNQNILLVVPLIIFIYLIKNTTSTSCYQCNSYINPSCGDPFRSHFFVRNVVNCTEEAERRHINLTDSKTFCRKNIQIVDETVRIIRDCGFYHGRANEQERCVRRFGSENIKLWNCACDEDYCNGSRTLSSQGFWMIICAVFAVTFERLNSMFK</sequence>
<feature type="signal peptide" evidence="9">
    <location>
        <begin position="1"/>
        <end position="23"/>
    </location>
</feature>
<reference evidence="10" key="2">
    <citation type="submission" date="2022-10" db="EMBL/GenBank/DDBJ databases">
        <authorList>
            <consortium name="ENA_rothamsted_submissions"/>
            <consortium name="culmorum"/>
            <person name="King R."/>
        </authorList>
    </citation>
    <scope>NUCLEOTIDE SEQUENCE</scope>
</reference>
<evidence type="ECO:0000313" key="11">
    <source>
        <dbReference type="Proteomes" id="UP001153620"/>
    </source>
</evidence>
<keyword evidence="2" id="KW-0336">GPI-anchor</keyword>
<dbReference type="GO" id="GO:0030431">
    <property type="term" value="P:sleep"/>
    <property type="evidence" value="ECO:0007669"/>
    <property type="project" value="InterPro"/>
</dbReference>
<reference evidence="10" key="1">
    <citation type="submission" date="2022-01" db="EMBL/GenBank/DDBJ databases">
        <authorList>
            <person name="King R."/>
        </authorList>
    </citation>
    <scope>NUCLEOTIDE SEQUENCE</scope>
</reference>
<proteinExistence type="predicted"/>
<evidence type="ECO:0000313" key="10">
    <source>
        <dbReference type="EMBL" id="CAG9810425.1"/>
    </source>
</evidence>
<evidence type="ECO:0000256" key="1">
    <source>
        <dbReference type="ARBA" id="ARBA00004589"/>
    </source>
</evidence>
<dbReference type="InterPro" id="IPR031424">
    <property type="entry name" value="QVR-like"/>
</dbReference>
<dbReference type="PANTHER" id="PTHR33562:SF2">
    <property type="entry name" value="PROTEIN QUIVER"/>
    <property type="match status" value="1"/>
</dbReference>
<keyword evidence="5" id="KW-1133">Transmembrane helix</keyword>
<dbReference type="EMBL" id="OU895880">
    <property type="protein sequence ID" value="CAG9810425.1"/>
    <property type="molecule type" value="Genomic_DNA"/>
</dbReference>